<evidence type="ECO:0000256" key="4">
    <source>
        <dbReference type="ARBA" id="ARBA00022702"/>
    </source>
</evidence>
<dbReference type="AlphaFoldDB" id="A0AAN9Q3E4"/>
<evidence type="ECO:0000256" key="6">
    <source>
        <dbReference type="ARBA" id="ARBA00023157"/>
    </source>
</evidence>
<keyword evidence="6" id="KW-1015">Disulfide bond</keyword>
<accession>A0AAN9Q3E4</accession>
<keyword evidence="8" id="KW-1185">Reference proteome</keyword>
<evidence type="ECO:0000313" key="7">
    <source>
        <dbReference type="EMBL" id="KAK7319699.1"/>
    </source>
</evidence>
<keyword evidence="5" id="KW-0732">Signal</keyword>
<evidence type="ECO:0000256" key="2">
    <source>
        <dbReference type="ARBA" id="ARBA00009178"/>
    </source>
</evidence>
<dbReference type="GO" id="GO:0005179">
    <property type="term" value="F:hormone activity"/>
    <property type="evidence" value="ECO:0007669"/>
    <property type="project" value="UniProtKB-KW"/>
</dbReference>
<evidence type="ECO:0000256" key="5">
    <source>
        <dbReference type="ARBA" id="ARBA00022729"/>
    </source>
</evidence>
<dbReference type="EMBL" id="JAYKXN010000001">
    <property type="protein sequence ID" value="KAK7319699.1"/>
    <property type="molecule type" value="Genomic_DNA"/>
</dbReference>
<dbReference type="GO" id="GO:0040008">
    <property type="term" value="P:regulation of growth"/>
    <property type="evidence" value="ECO:0007669"/>
    <property type="project" value="UniProtKB-ARBA"/>
</dbReference>
<keyword evidence="3" id="KW-0964">Secreted</keyword>
<dbReference type="Proteomes" id="UP001359559">
    <property type="component" value="Unassembled WGS sequence"/>
</dbReference>
<proteinExistence type="inferred from homology"/>
<sequence length="157" mass="17353">MLYPPLPPPTAGRAGIKEALETFFFLNSNYSTKLNLNSHTHPIIKKMNFKPWLAILLVAMALAMMIAEASNVHDFSYPGGAVVGDLVGEDNEMMLDSESNRRTLASTQRYISYGALKANNAPCGNRGNSYYNCQNRGRANPYTRGCSRITNCARDLN</sequence>
<evidence type="ECO:0000256" key="3">
    <source>
        <dbReference type="ARBA" id="ARBA00022525"/>
    </source>
</evidence>
<evidence type="ECO:0008006" key="9">
    <source>
        <dbReference type="Google" id="ProtNLM"/>
    </source>
</evidence>
<reference evidence="7 8" key="1">
    <citation type="submission" date="2024-01" db="EMBL/GenBank/DDBJ databases">
        <title>The genomes of 5 underutilized Papilionoideae crops provide insights into root nodulation and disease resistance.</title>
        <authorList>
            <person name="Yuan L."/>
        </authorList>
    </citation>
    <scope>NUCLEOTIDE SEQUENCE [LARGE SCALE GENOMIC DNA]</scope>
    <source>
        <strain evidence="7">LY-2023</strain>
        <tissue evidence="7">Leaf</tissue>
    </source>
</reference>
<protein>
    <recommendedName>
        <fullName evidence="9">Rapid ALkalinization Factor</fullName>
    </recommendedName>
</protein>
<evidence type="ECO:0000313" key="8">
    <source>
        <dbReference type="Proteomes" id="UP001359559"/>
    </source>
</evidence>
<dbReference type="Pfam" id="PF05498">
    <property type="entry name" value="RALF"/>
    <property type="match status" value="1"/>
</dbReference>
<dbReference type="GO" id="GO:0009506">
    <property type="term" value="C:plasmodesma"/>
    <property type="evidence" value="ECO:0007669"/>
    <property type="project" value="TreeGrafter"/>
</dbReference>
<dbReference type="GO" id="GO:0005576">
    <property type="term" value="C:extracellular region"/>
    <property type="evidence" value="ECO:0007669"/>
    <property type="project" value="UniProtKB-SubCell"/>
</dbReference>
<comment type="subcellular location">
    <subcellularLocation>
        <location evidence="1">Secreted</location>
    </subcellularLocation>
</comment>
<dbReference type="PANTHER" id="PTHR33136">
    <property type="entry name" value="RAPID ALKALINIZATION FACTOR-LIKE"/>
    <property type="match status" value="1"/>
</dbReference>
<comment type="similarity">
    <text evidence="2">Belongs to the plant rapid alkalinization factor (RALF) family.</text>
</comment>
<comment type="caution">
    <text evidence="7">The sequence shown here is derived from an EMBL/GenBank/DDBJ whole genome shotgun (WGS) entry which is preliminary data.</text>
</comment>
<dbReference type="GO" id="GO:0019722">
    <property type="term" value="P:calcium-mediated signaling"/>
    <property type="evidence" value="ECO:0007669"/>
    <property type="project" value="TreeGrafter"/>
</dbReference>
<gene>
    <name evidence="7" type="ORF">RJT34_04424</name>
</gene>
<evidence type="ECO:0000256" key="1">
    <source>
        <dbReference type="ARBA" id="ARBA00004613"/>
    </source>
</evidence>
<organism evidence="7 8">
    <name type="scientific">Clitoria ternatea</name>
    <name type="common">Butterfly pea</name>
    <dbReference type="NCBI Taxonomy" id="43366"/>
    <lineage>
        <taxon>Eukaryota</taxon>
        <taxon>Viridiplantae</taxon>
        <taxon>Streptophyta</taxon>
        <taxon>Embryophyta</taxon>
        <taxon>Tracheophyta</taxon>
        <taxon>Spermatophyta</taxon>
        <taxon>Magnoliopsida</taxon>
        <taxon>eudicotyledons</taxon>
        <taxon>Gunneridae</taxon>
        <taxon>Pentapetalae</taxon>
        <taxon>rosids</taxon>
        <taxon>fabids</taxon>
        <taxon>Fabales</taxon>
        <taxon>Fabaceae</taxon>
        <taxon>Papilionoideae</taxon>
        <taxon>50 kb inversion clade</taxon>
        <taxon>NPAAA clade</taxon>
        <taxon>indigoferoid/millettioid clade</taxon>
        <taxon>Phaseoleae</taxon>
        <taxon>Clitoria</taxon>
    </lineage>
</organism>
<dbReference type="InterPro" id="IPR008801">
    <property type="entry name" value="RALF"/>
</dbReference>
<dbReference type="PANTHER" id="PTHR33136:SF89">
    <property type="entry name" value="PROTEIN RALF-LIKE 19"/>
    <property type="match status" value="1"/>
</dbReference>
<name>A0AAN9Q3E4_CLITE</name>
<keyword evidence="4" id="KW-0372">Hormone</keyword>